<evidence type="ECO:0000313" key="2">
    <source>
        <dbReference type="Proteomes" id="UP000325081"/>
    </source>
</evidence>
<keyword evidence="1" id="KW-0675">Receptor</keyword>
<evidence type="ECO:0000313" key="1">
    <source>
        <dbReference type="EMBL" id="GER30135.1"/>
    </source>
</evidence>
<protein>
    <submittedName>
        <fullName evidence="1">Olfactory receptor</fullName>
    </submittedName>
</protein>
<comment type="caution">
    <text evidence="1">The sequence shown here is derived from an EMBL/GenBank/DDBJ whole genome shotgun (WGS) entry which is preliminary data.</text>
</comment>
<name>A0A5A7PB76_STRAF</name>
<dbReference type="Proteomes" id="UP000325081">
    <property type="component" value="Unassembled WGS sequence"/>
</dbReference>
<organism evidence="1 2">
    <name type="scientific">Striga asiatica</name>
    <name type="common">Asiatic witchweed</name>
    <name type="synonym">Buchnera asiatica</name>
    <dbReference type="NCBI Taxonomy" id="4170"/>
    <lineage>
        <taxon>Eukaryota</taxon>
        <taxon>Viridiplantae</taxon>
        <taxon>Streptophyta</taxon>
        <taxon>Embryophyta</taxon>
        <taxon>Tracheophyta</taxon>
        <taxon>Spermatophyta</taxon>
        <taxon>Magnoliopsida</taxon>
        <taxon>eudicotyledons</taxon>
        <taxon>Gunneridae</taxon>
        <taxon>Pentapetalae</taxon>
        <taxon>asterids</taxon>
        <taxon>lamiids</taxon>
        <taxon>Lamiales</taxon>
        <taxon>Orobanchaceae</taxon>
        <taxon>Buchnereae</taxon>
        <taxon>Striga</taxon>
    </lineage>
</organism>
<accession>A0A5A7PB76</accession>
<keyword evidence="2" id="KW-1185">Reference proteome</keyword>
<proteinExistence type="predicted"/>
<reference evidence="2" key="1">
    <citation type="journal article" date="2019" name="Curr. Biol.">
        <title>Genome Sequence of Striga asiatica Provides Insight into the Evolution of Plant Parasitism.</title>
        <authorList>
            <person name="Yoshida S."/>
            <person name="Kim S."/>
            <person name="Wafula E.K."/>
            <person name="Tanskanen J."/>
            <person name="Kim Y.M."/>
            <person name="Honaas L."/>
            <person name="Yang Z."/>
            <person name="Spallek T."/>
            <person name="Conn C.E."/>
            <person name="Ichihashi Y."/>
            <person name="Cheong K."/>
            <person name="Cui S."/>
            <person name="Der J.P."/>
            <person name="Gundlach H."/>
            <person name="Jiao Y."/>
            <person name="Hori C."/>
            <person name="Ishida J.K."/>
            <person name="Kasahara H."/>
            <person name="Kiba T."/>
            <person name="Kim M.S."/>
            <person name="Koo N."/>
            <person name="Laohavisit A."/>
            <person name="Lee Y.H."/>
            <person name="Lumba S."/>
            <person name="McCourt P."/>
            <person name="Mortimer J.C."/>
            <person name="Mutuku J.M."/>
            <person name="Nomura T."/>
            <person name="Sasaki-Sekimoto Y."/>
            <person name="Seto Y."/>
            <person name="Wang Y."/>
            <person name="Wakatake T."/>
            <person name="Sakakibara H."/>
            <person name="Demura T."/>
            <person name="Yamaguchi S."/>
            <person name="Yoneyama K."/>
            <person name="Manabe R.I."/>
            <person name="Nelson D.C."/>
            <person name="Schulman A.H."/>
            <person name="Timko M.P."/>
            <person name="dePamphilis C.W."/>
            <person name="Choi D."/>
            <person name="Shirasu K."/>
        </authorList>
    </citation>
    <scope>NUCLEOTIDE SEQUENCE [LARGE SCALE GENOMIC DNA]</scope>
    <source>
        <strain evidence="2">cv. UVA1</strain>
    </source>
</reference>
<gene>
    <name evidence="1" type="ORF">STAS_06059</name>
</gene>
<dbReference type="EMBL" id="BKCP01004306">
    <property type="protein sequence ID" value="GER30135.1"/>
    <property type="molecule type" value="Genomic_DNA"/>
</dbReference>
<sequence>MVALSNSVRHHTHQQPPFAWSSHDGHLSLVPTVAASERNSHRSWSLSRIQFIITLVVVRHELDSEGPRRPFSTTTGVAVSACHTTAVFSFRHLIAAAVSFPPSDRCRITDRVDCRVTNIRG</sequence>
<dbReference type="AlphaFoldDB" id="A0A5A7PB76"/>